<dbReference type="GO" id="GO:0051286">
    <property type="term" value="C:cell tip"/>
    <property type="evidence" value="ECO:0007669"/>
    <property type="project" value="TreeGrafter"/>
</dbReference>
<feature type="compositionally biased region" description="Polar residues" evidence="14">
    <location>
        <begin position="92"/>
        <end position="105"/>
    </location>
</feature>
<feature type="compositionally biased region" description="Basic and acidic residues" evidence="14">
    <location>
        <begin position="203"/>
        <end position="227"/>
    </location>
</feature>
<dbReference type="GO" id="GO:0000743">
    <property type="term" value="P:nuclear migration involved in conjugation with cellular fusion"/>
    <property type="evidence" value="ECO:0007669"/>
    <property type="project" value="TreeGrafter"/>
</dbReference>
<keyword evidence="12" id="KW-0131">Cell cycle</keyword>
<dbReference type="PANTHER" id="PTHR18916">
    <property type="entry name" value="DYNACTIN 1-RELATED MICROTUBULE-BINDING"/>
    <property type="match status" value="1"/>
</dbReference>
<evidence type="ECO:0000256" key="8">
    <source>
        <dbReference type="ARBA" id="ARBA00022776"/>
    </source>
</evidence>
<protein>
    <recommendedName>
        <fullName evidence="15">CAP-Gly domain-containing protein</fullName>
    </recommendedName>
</protein>
<feature type="coiled-coil region" evidence="13">
    <location>
        <begin position="400"/>
        <end position="574"/>
    </location>
</feature>
<evidence type="ECO:0000256" key="2">
    <source>
        <dbReference type="ARBA" id="ARBA00004186"/>
    </source>
</evidence>
<feature type="coiled-coil region" evidence="13">
    <location>
        <begin position="598"/>
        <end position="625"/>
    </location>
</feature>
<dbReference type="GO" id="GO:0030286">
    <property type="term" value="C:dynein complex"/>
    <property type="evidence" value="ECO:0007669"/>
    <property type="project" value="UniProtKB-KW"/>
</dbReference>
<evidence type="ECO:0000256" key="13">
    <source>
        <dbReference type="SAM" id="Coils"/>
    </source>
</evidence>
<dbReference type="InterPro" id="IPR022157">
    <property type="entry name" value="Dynactin"/>
</dbReference>
<feature type="coiled-coil region" evidence="13">
    <location>
        <begin position="1040"/>
        <end position="1140"/>
    </location>
</feature>
<dbReference type="PANTHER" id="PTHR18916:SF6">
    <property type="entry name" value="DYNACTIN SUBUNIT 1"/>
    <property type="match status" value="1"/>
</dbReference>
<feature type="region of interest" description="Disordered" evidence="14">
    <location>
        <begin position="314"/>
        <end position="361"/>
    </location>
</feature>
<comment type="caution">
    <text evidence="16">The sequence shown here is derived from an EMBL/GenBank/DDBJ whole genome shotgun (WGS) entry which is preliminary data.</text>
</comment>
<evidence type="ECO:0000256" key="11">
    <source>
        <dbReference type="ARBA" id="ARBA00023212"/>
    </source>
</evidence>
<feature type="compositionally biased region" description="Acidic residues" evidence="14">
    <location>
        <begin position="1298"/>
        <end position="1311"/>
    </location>
</feature>
<keyword evidence="9" id="KW-0243">Dynein</keyword>
<evidence type="ECO:0000313" key="16">
    <source>
        <dbReference type="EMBL" id="CAE6434313.1"/>
    </source>
</evidence>
<dbReference type="PROSITE" id="PS00845">
    <property type="entry name" value="CAP_GLY_1"/>
    <property type="match status" value="1"/>
</dbReference>
<evidence type="ECO:0000256" key="3">
    <source>
        <dbReference type="ARBA" id="ARBA00004544"/>
    </source>
</evidence>
<keyword evidence="11" id="KW-0206">Cytoskeleton</keyword>
<feature type="compositionally biased region" description="Polar residues" evidence="14">
    <location>
        <begin position="74"/>
        <end position="83"/>
    </location>
</feature>
<evidence type="ECO:0000259" key="15">
    <source>
        <dbReference type="PROSITE" id="PS50245"/>
    </source>
</evidence>
<dbReference type="GO" id="GO:0005819">
    <property type="term" value="C:spindle"/>
    <property type="evidence" value="ECO:0007669"/>
    <property type="project" value="UniProtKB-SubCell"/>
</dbReference>
<evidence type="ECO:0000256" key="9">
    <source>
        <dbReference type="ARBA" id="ARBA00023017"/>
    </source>
</evidence>
<feature type="region of interest" description="Disordered" evidence="14">
    <location>
        <begin position="1295"/>
        <end position="1314"/>
    </location>
</feature>
<feature type="compositionally biased region" description="Polar residues" evidence="14">
    <location>
        <begin position="239"/>
        <end position="255"/>
    </location>
</feature>
<gene>
    <name evidence="16" type="ORF">RDB_LOCUS112938</name>
</gene>
<dbReference type="GO" id="GO:0051301">
    <property type="term" value="P:cell division"/>
    <property type="evidence" value="ECO:0007669"/>
    <property type="project" value="UniProtKB-KW"/>
</dbReference>
<dbReference type="Proteomes" id="UP000663846">
    <property type="component" value="Unassembled WGS sequence"/>
</dbReference>
<keyword evidence="7" id="KW-0493">Microtubule</keyword>
<feature type="region of interest" description="Disordered" evidence="14">
    <location>
        <begin position="74"/>
        <end position="268"/>
    </location>
</feature>
<evidence type="ECO:0000256" key="4">
    <source>
        <dbReference type="ARBA" id="ARBA00011010"/>
    </source>
</evidence>
<feature type="domain" description="CAP-Gly" evidence="15">
    <location>
        <begin position="24"/>
        <end position="66"/>
    </location>
</feature>
<organism evidence="16 17">
    <name type="scientific">Rhizoctonia solani</name>
    <dbReference type="NCBI Taxonomy" id="456999"/>
    <lineage>
        <taxon>Eukaryota</taxon>
        <taxon>Fungi</taxon>
        <taxon>Dikarya</taxon>
        <taxon>Basidiomycota</taxon>
        <taxon>Agaricomycotina</taxon>
        <taxon>Agaricomycetes</taxon>
        <taxon>Cantharellales</taxon>
        <taxon>Ceratobasidiaceae</taxon>
        <taxon>Rhizoctonia</taxon>
    </lineage>
</organism>
<keyword evidence="8" id="KW-0498">Mitosis</keyword>
<feature type="compositionally biased region" description="Acidic residues" evidence="14">
    <location>
        <begin position="190"/>
        <end position="202"/>
    </location>
</feature>
<dbReference type="Pfam" id="PF01302">
    <property type="entry name" value="CAP_GLY"/>
    <property type="match status" value="1"/>
</dbReference>
<feature type="region of interest" description="Disordered" evidence="14">
    <location>
        <begin position="1245"/>
        <end position="1266"/>
    </location>
</feature>
<evidence type="ECO:0000256" key="10">
    <source>
        <dbReference type="ARBA" id="ARBA00023054"/>
    </source>
</evidence>
<feature type="compositionally biased region" description="Polar residues" evidence="14">
    <location>
        <begin position="167"/>
        <end position="186"/>
    </location>
</feature>
<dbReference type="InterPro" id="IPR000938">
    <property type="entry name" value="CAP-Gly_domain"/>
</dbReference>
<keyword evidence="6" id="KW-0132">Cell division</keyword>
<name>A0A8H2XSJ2_9AGAM</name>
<comment type="similarity">
    <text evidence="4">Belongs to the dynactin 150 kDa subunit family.</text>
</comment>
<evidence type="ECO:0000256" key="1">
    <source>
        <dbReference type="ARBA" id="ARBA00004114"/>
    </source>
</evidence>
<dbReference type="GO" id="GO:0005874">
    <property type="term" value="C:microtubule"/>
    <property type="evidence" value="ECO:0007669"/>
    <property type="project" value="UniProtKB-KW"/>
</dbReference>
<dbReference type="InterPro" id="IPR036859">
    <property type="entry name" value="CAP-Gly_dom_sf"/>
</dbReference>
<keyword evidence="10 13" id="KW-0175">Coiled coil</keyword>
<evidence type="ECO:0000256" key="14">
    <source>
        <dbReference type="SAM" id="MobiDB-lite"/>
    </source>
</evidence>
<accession>A0A8H2XSJ2</accession>
<evidence type="ECO:0000256" key="12">
    <source>
        <dbReference type="ARBA" id="ARBA00023306"/>
    </source>
</evidence>
<dbReference type="Gene3D" id="2.30.30.190">
    <property type="entry name" value="CAP Gly-rich-like domain"/>
    <property type="match status" value="1"/>
</dbReference>
<sequence length="1354" mass="149422">MQNEVPLDAVVDVTAGRGTVRFVGNTSFAPGKWVGIELAAPNGKNDGSVKDIAYFSCAPNHGVFVRPSQVKIISTPGQTSRPASRNGPRGSLPSTPARQSSSRSVPTHAGSPGQPSPLAIRTTSNSRLPPSKLPPPSPISATAARRPTLASHKRTGSASGAHPFAQSPLTRAQPTRTISVQSGSTRLESDDGDGDGEEGEDDTITRPLEERRPSVAGSERDTRHSPVDSRPPVSRLIVPSQSPGKRPQSLSSPALETSKLPSPLIKTNIPLSPAKASALPLASAGAGNETARIPSLSKQPSRGLLLEPSSLFVQNEPENLGGGEQPIASPRSPKLAVPPSPKLAAPPSPKLAPPSPKQVKEDIELRTKLRVLETKRTEDARLIRELETKLADAEMFVSIRPKLQAKLQALQTELSQTKRELADQQAEMSTLDEKGVEVAEQLEMLMLDKEVAEERAEAAELELESTKEKLAEIEIELQALKEGGTSEGGGEAKKSLDVLQLEKHNERLKEALIKLRQITQETDVEQKRKIAELERELSGIDELQTGYEETLSKLANADAQIEDLKIQLDDALGAEEMLVQLTDRNLQLSEVYAKDGQIRELNRKIETLEETVTDYEGTIVQFRELVGHLQGDMETLRQENQIHQSESSAQATQSAAILSLNMRLQSTAAKNQAKNIEFELRKLDAAQAKEWLAIVQPYLPQIYVEVDADATACYMFFQRLATKSELVANVVGSAHGLPESLSGSVPESLVGVCEMRGRMYHLACLCKRFASVLRKCDVNTFHAVGRLFPDLLPMEKRLDMHVDLLRRDEFRIMECVSDVAKMLSQFEHLADTAFSGFEADLAERELDLTMQLDCDLDSFVAAIGLTKTALENSIKDEDTVLEYGDLDVDRTLLEPIGQILEQSKSAKIAFKKLVRRVEDLIQESSALKIDLMPKLTALTTNMIKGCDFGIQLAQRIGSYLADVRAQKHSFQLASVLLHVRETAAETMSQRPGTVGSWEAVGQLVAGLIKDASALMEPAMEQENIFKIAGEAPWVVRIAEVKALSAVNVDAERTVNKLNEEIKDLIRSIKTRDQTIQETSVKIELMERRMETVKKQADAIVDLEGDLSKARKQEKAYEEALEQLQSDLDEMGQENARLKQVTAGMEKNAPGMQAATEEPIIAGGDLESSHLLEQAIRFLRHENSYLKSQDLLRELNALPPLGNKPIPVSLPRIPRIAPRSFPTVIRSPTPLSEVSEGDYLMEELRDEYDSEESEEAERPPSPHSLATESKLLYRDLLSFASRPRVVDLSVRTRQLQPEPELEEENENNEQENEVQWTRELLPHEQLVARRRENKVLGRRVRGLAERASQLNVIKL</sequence>
<keyword evidence="5" id="KW-0963">Cytoplasm</keyword>
<proteinExistence type="inferred from homology"/>
<feature type="compositionally biased region" description="Pro residues" evidence="14">
    <location>
        <begin position="336"/>
        <end position="356"/>
    </location>
</feature>
<dbReference type="EMBL" id="CAJMWS010000329">
    <property type="protein sequence ID" value="CAE6434313.1"/>
    <property type="molecule type" value="Genomic_DNA"/>
</dbReference>
<dbReference type="PROSITE" id="PS50245">
    <property type="entry name" value="CAP_GLY_2"/>
    <property type="match status" value="1"/>
</dbReference>
<dbReference type="GO" id="GO:0000132">
    <property type="term" value="P:establishment of mitotic spindle orientation"/>
    <property type="evidence" value="ECO:0007669"/>
    <property type="project" value="TreeGrafter"/>
</dbReference>
<reference evidence="16" key="1">
    <citation type="submission" date="2021-01" db="EMBL/GenBank/DDBJ databases">
        <authorList>
            <person name="Kaushik A."/>
        </authorList>
    </citation>
    <scope>NUCLEOTIDE SEQUENCE</scope>
    <source>
        <strain evidence="16">AG1-1C</strain>
    </source>
</reference>
<dbReference type="SUPFAM" id="SSF74924">
    <property type="entry name" value="Cap-Gly domain"/>
    <property type="match status" value="1"/>
</dbReference>
<evidence type="ECO:0000256" key="5">
    <source>
        <dbReference type="ARBA" id="ARBA00022490"/>
    </source>
</evidence>
<feature type="region of interest" description="Disordered" evidence="14">
    <location>
        <begin position="280"/>
        <end position="302"/>
    </location>
</feature>
<evidence type="ECO:0000256" key="7">
    <source>
        <dbReference type="ARBA" id="ARBA00022701"/>
    </source>
</evidence>
<evidence type="ECO:0000256" key="6">
    <source>
        <dbReference type="ARBA" id="ARBA00022618"/>
    </source>
</evidence>
<evidence type="ECO:0000313" key="17">
    <source>
        <dbReference type="Proteomes" id="UP000663846"/>
    </source>
</evidence>
<dbReference type="SMART" id="SM01052">
    <property type="entry name" value="CAP_GLY"/>
    <property type="match status" value="1"/>
</dbReference>
<dbReference type="GO" id="GO:0005814">
    <property type="term" value="C:centriole"/>
    <property type="evidence" value="ECO:0007669"/>
    <property type="project" value="UniProtKB-SubCell"/>
</dbReference>
<comment type="subcellular location">
    <subcellularLocation>
        <location evidence="3">Cytoplasm</location>
        <location evidence="3">Cell cortex</location>
    </subcellularLocation>
    <subcellularLocation>
        <location evidence="1">Cytoplasm</location>
        <location evidence="1">Cytoskeleton</location>
        <location evidence="1">Microtubule organizing center</location>
        <location evidence="1">Centrosome</location>
        <location evidence="1">Centriole</location>
    </subcellularLocation>
    <subcellularLocation>
        <location evidence="2">Cytoplasm</location>
        <location evidence="2">Cytoskeleton</location>
        <location evidence="2">Spindle</location>
    </subcellularLocation>
</comment>
<dbReference type="Gene3D" id="1.10.287.1490">
    <property type="match status" value="1"/>
</dbReference>
<dbReference type="GO" id="GO:0005816">
    <property type="term" value="C:spindle pole body"/>
    <property type="evidence" value="ECO:0007669"/>
    <property type="project" value="TreeGrafter"/>
</dbReference>
<dbReference type="Pfam" id="PF12455">
    <property type="entry name" value="Dynactin"/>
    <property type="match status" value="1"/>
</dbReference>
<feature type="compositionally biased region" description="Acidic residues" evidence="14">
    <location>
        <begin position="1245"/>
        <end position="1254"/>
    </location>
</feature>